<comment type="caution">
    <text evidence="1">The sequence shown here is derived from an EMBL/GenBank/DDBJ whole genome shotgun (WGS) entry which is preliminary data.</text>
</comment>
<dbReference type="AlphaFoldDB" id="A0A7J6B3Q3"/>
<organism evidence="1 2">
    <name type="scientific">Ameiurus melas</name>
    <name type="common">Black bullhead</name>
    <name type="synonym">Silurus melas</name>
    <dbReference type="NCBI Taxonomy" id="219545"/>
    <lineage>
        <taxon>Eukaryota</taxon>
        <taxon>Metazoa</taxon>
        <taxon>Chordata</taxon>
        <taxon>Craniata</taxon>
        <taxon>Vertebrata</taxon>
        <taxon>Euteleostomi</taxon>
        <taxon>Actinopterygii</taxon>
        <taxon>Neopterygii</taxon>
        <taxon>Teleostei</taxon>
        <taxon>Ostariophysi</taxon>
        <taxon>Siluriformes</taxon>
        <taxon>Ictaluridae</taxon>
        <taxon>Ameiurus</taxon>
    </lineage>
</organism>
<proteinExistence type="predicted"/>
<accession>A0A7J6B3Q3</accession>
<dbReference type="EMBL" id="JAAGNN010000005">
    <property type="protein sequence ID" value="KAF4089733.1"/>
    <property type="molecule type" value="Genomic_DNA"/>
</dbReference>
<evidence type="ECO:0000313" key="1">
    <source>
        <dbReference type="EMBL" id="KAF4089733.1"/>
    </source>
</evidence>
<gene>
    <name evidence="1" type="ORF">AMELA_G00070050</name>
</gene>
<dbReference type="PANTHER" id="PTHR31433">
    <property type="entry name" value="PX DOMAIN-CONTAINING PROTEIN 1"/>
    <property type="match status" value="1"/>
</dbReference>
<sequence>MLDYFQAEVNRDLHYTTYRVREVDLDAKRIMESAMTQSQLDEVEKLLASIICMFNKYSQSDALLTLDEEPQPEQAMEVTFDTVQPFSPVPEADVWRSNGFCLANTETLLYDASLLKDSEKSKCGDMDTDMVGDDW</sequence>
<dbReference type="PANTHER" id="PTHR31433:SF0">
    <property type="entry name" value="PX DOMAIN-CONTAINING PROTEIN 1"/>
    <property type="match status" value="1"/>
</dbReference>
<keyword evidence="2" id="KW-1185">Reference proteome</keyword>
<dbReference type="Proteomes" id="UP000593565">
    <property type="component" value="Unassembled WGS sequence"/>
</dbReference>
<evidence type="ECO:0000313" key="2">
    <source>
        <dbReference type="Proteomes" id="UP000593565"/>
    </source>
</evidence>
<dbReference type="InterPro" id="IPR040288">
    <property type="entry name" value="PXDC1"/>
</dbReference>
<reference evidence="1 2" key="1">
    <citation type="submission" date="2020-02" db="EMBL/GenBank/DDBJ databases">
        <title>A chromosome-scale genome assembly of the black bullhead catfish (Ameiurus melas).</title>
        <authorList>
            <person name="Wen M."/>
            <person name="Zham M."/>
            <person name="Cabau C."/>
            <person name="Klopp C."/>
            <person name="Donnadieu C."/>
            <person name="Roques C."/>
            <person name="Bouchez O."/>
            <person name="Lampietro C."/>
            <person name="Jouanno E."/>
            <person name="Herpin A."/>
            <person name="Louis A."/>
            <person name="Berthelot C."/>
            <person name="Parey E."/>
            <person name="Roest-Crollius H."/>
            <person name="Braasch I."/>
            <person name="Postlethwait J."/>
            <person name="Robinson-Rechavi M."/>
            <person name="Echchiki A."/>
            <person name="Begum T."/>
            <person name="Montfort J."/>
            <person name="Schartl M."/>
            <person name="Bobe J."/>
            <person name="Guiguen Y."/>
        </authorList>
    </citation>
    <scope>NUCLEOTIDE SEQUENCE [LARGE SCALE GENOMIC DNA]</scope>
    <source>
        <strain evidence="1">M_S1</strain>
        <tissue evidence="1">Blood</tissue>
    </source>
</reference>
<protein>
    <submittedName>
        <fullName evidence="1">Uncharacterized protein</fullName>
    </submittedName>
</protein>
<name>A0A7J6B3Q3_AMEME</name>